<dbReference type="EMBL" id="UZAH01028714">
    <property type="protein sequence ID" value="VDP01914.1"/>
    <property type="molecule type" value="Genomic_DNA"/>
</dbReference>
<dbReference type="WBParaSite" id="HPBE_0001514901-mRNA-1">
    <property type="protein sequence ID" value="HPBE_0001514901-mRNA-1"/>
    <property type="gene ID" value="HPBE_0001514901"/>
</dbReference>
<reference evidence="3" key="2">
    <citation type="submission" date="2019-09" db="UniProtKB">
        <authorList>
            <consortium name="WormBaseParasite"/>
        </authorList>
    </citation>
    <scope>IDENTIFICATION</scope>
</reference>
<sequence>MYQESKKAGKKAVAVAKAVHCDDLSDKLETRDGERHLYRPAKARHHQAEDIEKLLGINDENGHLMTNRKRAMKRWHDSPCSTVMKPEHV</sequence>
<dbReference type="AlphaFoldDB" id="A0A183G1Q1"/>
<organism evidence="2 3">
    <name type="scientific">Heligmosomoides polygyrus</name>
    <name type="common">Parasitic roundworm</name>
    <dbReference type="NCBI Taxonomy" id="6339"/>
    <lineage>
        <taxon>Eukaryota</taxon>
        <taxon>Metazoa</taxon>
        <taxon>Ecdysozoa</taxon>
        <taxon>Nematoda</taxon>
        <taxon>Chromadorea</taxon>
        <taxon>Rhabditida</taxon>
        <taxon>Rhabditina</taxon>
        <taxon>Rhabditomorpha</taxon>
        <taxon>Strongyloidea</taxon>
        <taxon>Heligmosomidae</taxon>
        <taxon>Heligmosomoides</taxon>
    </lineage>
</organism>
<protein>
    <submittedName>
        <fullName evidence="3">BCNT-C domain-containing protein</fullName>
    </submittedName>
</protein>
<accession>A0A3P8BAR9</accession>
<evidence type="ECO:0000313" key="1">
    <source>
        <dbReference type="EMBL" id="VDP01914.1"/>
    </source>
</evidence>
<reference evidence="1 2" key="1">
    <citation type="submission" date="2018-11" db="EMBL/GenBank/DDBJ databases">
        <authorList>
            <consortium name="Pathogen Informatics"/>
        </authorList>
    </citation>
    <scope>NUCLEOTIDE SEQUENCE [LARGE SCALE GENOMIC DNA]</scope>
</reference>
<dbReference type="Proteomes" id="UP000050761">
    <property type="component" value="Unassembled WGS sequence"/>
</dbReference>
<keyword evidence="2" id="KW-1185">Reference proteome</keyword>
<gene>
    <name evidence="1" type="ORF">HPBE_LOCUS15148</name>
</gene>
<evidence type="ECO:0000313" key="2">
    <source>
        <dbReference type="Proteomes" id="UP000050761"/>
    </source>
</evidence>
<name>A0A183G1Q1_HELPZ</name>
<evidence type="ECO:0000313" key="3">
    <source>
        <dbReference type="WBParaSite" id="HPBE_0001514901-mRNA-1"/>
    </source>
</evidence>
<accession>A0A183G1Q1</accession>
<dbReference type="OrthoDB" id="418748at2759"/>
<proteinExistence type="predicted"/>